<dbReference type="GO" id="GO:0004016">
    <property type="term" value="F:adenylate cyclase activity"/>
    <property type="evidence" value="ECO:0007669"/>
    <property type="project" value="UniProtKB-ARBA"/>
</dbReference>
<evidence type="ECO:0000256" key="2">
    <source>
        <dbReference type="SAM" id="Phobius"/>
    </source>
</evidence>
<feature type="transmembrane region" description="Helical" evidence="2">
    <location>
        <begin position="403"/>
        <end position="423"/>
    </location>
</feature>
<sequence>MAAILHTGSSSNEGLRTAGNGRRGQMGKIVRRLWKFASVRWLAFVVLGGIVAIRIADPSATKILRENIWFDQFQKVDNYVPPERHTVIVDIDEESLQELGQWPWSRYDLAVMVQVLGQLGARVVGFDITFPEKDKLSPAEWATTNQNLPPEMVAQLKGMPSNDQIFASVIGQSPVVLGGAAFYREIENREQPLPAEPRLGYRNGNGKAWLPLYRDLVYNTEVLQQATPGFGVFSIDPSSDGVVRRVPAMIRVGPPGDYKEQNVYPALTLEMLRLGHGEKGFIVEKANEASGISRIKMRSKVNESGEVVIPTDEHGILWVRFSEHEPDIFISAKDIIKAGELPPERQQELFRKIQGKYVMIGTSAEGLKDIRATPLEGAMPGVEVHSQVLDMVENQAFLIRPSIANAIELAIILFAGIVLISFVPRLSAMTTALFFVPFCLILMGASYYLFIEESILIDGLTPVAALFILFVLLVYQKYAREQEQKKQVRGAFSQYLSPALVEQLAEDPTKLTLGGETKSMSFLFCDIRGFTPISESFKGDPQGLTRLINKFLTPMTDIIMGNHGTIDKYMGDCIMAFWNAPLDDPDHARHACESCLMMQADLIELNKRLEVDAKEDGRPFIPIKIGIGVNTGECVVGNMGSEQRFDYSVLGDAVNLGARIEGQSKSYGVQNVIGELTANEVRDYAILELDLIAVKGKDEAVRIFTMLGGPEMAQDPAYQALYKETDEMIRAYRERRFEDSQRHLDKCREMRPDMSVLWDDIYQARLDEYKENPPPEEWDGVYRATSK</sequence>
<feature type="domain" description="Guanylate cyclase" evidence="3">
    <location>
        <begin position="521"/>
        <end position="661"/>
    </location>
</feature>
<dbReference type="PANTHER" id="PTHR43081:SF1">
    <property type="entry name" value="ADENYLATE CYCLASE, TERMINAL-DIFFERENTIATION SPECIFIC"/>
    <property type="match status" value="1"/>
</dbReference>
<keyword evidence="2" id="KW-0812">Transmembrane</keyword>
<dbReference type="Gene3D" id="3.30.70.1230">
    <property type="entry name" value="Nucleotide cyclase"/>
    <property type="match status" value="1"/>
</dbReference>
<dbReference type="InterPro" id="IPR007890">
    <property type="entry name" value="CHASE2"/>
</dbReference>
<dbReference type="GO" id="GO:0035556">
    <property type="term" value="P:intracellular signal transduction"/>
    <property type="evidence" value="ECO:0007669"/>
    <property type="project" value="InterPro"/>
</dbReference>
<feature type="region of interest" description="Disordered" evidence="1">
    <location>
        <begin position="1"/>
        <end position="20"/>
    </location>
</feature>
<keyword evidence="2" id="KW-1133">Transmembrane helix</keyword>
<feature type="transmembrane region" description="Helical" evidence="2">
    <location>
        <begin position="455"/>
        <end position="475"/>
    </location>
</feature>
<proteinExistence type="predicted"/>
<organism evidence="4 5">
    <name type="scientific">Minwuia thermotolerans</name>
    <dbReference type="NCBI Taxonomy" id="2056226"/>
    <lineage>
        <taxon>Bacteria</taxon>
        <taxon>Pseudomonadati</taxon>
        <taxon>Pseudomonadota</taxon>
        <taxon>Alphaproteobacteria</taxon>
        <taxon>Minwuiales</taxon>
        <taxon>Minwuiaceae</taxon>
        <taxon>Minwuia</taxon>
    </lineage>
</organism>
<dbReference type="CDD" id="cd07302">
    <property type="entry name" value="CHD"/>
    <property type="match status" value="1"/>
</dbReference>
<keyword evidence="2" id="KW-0472">Membrane</keyword>
<feature type="transmembrane region" description="Helical" evidence="2">
    <location>
        <begin position="430"/>
        <end position="449"/>
    </location>
</feature>
<name>A0A2M9G7D0_9PROT</name>
<feature type="transmembrane region" description="Helical" evidence="2">
    <location>
        <begin position="33"/>
        <end position="56"/>
    </location>
</feature>
<dbReference type="PANTHER" id="PTHR43081">
    <property type="entry name" value="ADENYLATE CYCLASE, TERMINAL-DIFFERENTIATION SPECIFIC-RELATED"/>
    <property type="match status" value="1"/>
</dbReference>
<dbReference type="InterPro" id="IPR029787">
    <property type="entry name" value="Nucleotide_cyclase"/>
</dbReference>
<dbReference type="SMART" id="SM00044">
    <property type="entry name" value="CYCc"/>
    <property type="match status" value="1"/>
</dbReference>
<dbReference type="GO" id="GO:0006171">
    <property type="term" value="P:cAMP biosynthetic process"/>
    <property type="evidence" value="ECO:0007669"/>
    <property type="project" value="TreeGrafter"/>
</dbReference>
<evidence type="ECO:0000256" key="1">
    <source>
        <dbReference type="SAM" id="MobiDB-lite"/>
    </source>
</evidence>
<dbReference type="EMBL" id="PHIG01000004">
    <property type="protein sequence ID" value="PJK31603.1"/>
    <property type="molecule type" value="Genomic_DNA"/>
</dbReference>
<dbReference type="InterPro" id="IPR001054">
    <property type="entry name" value="A/G_cyclase"/>
</dbReference>
<keyword evidence="5" id="KW-1185">Reference proteome</keyword>
<comment type="caution">
    <text evidence="4">The sequence shown here is derived from an EMBL/GenBank/DDBJ whole genome shotgun (WGS) entry which is preliminary data.</text>
</comment>
<dbReference type="PROSITE" id="PS50125">
    <property type="entry name" value="GUANYLATE_CYCLASE_2"/>
    <property type="match status" value="1"/>
</dbReference>
<evidence type="ECO:0000313" key="5">
    <source>
        <dbReference type="Proteomes" id="UP000229498"/>
    </source>
</evidence>
<dbReference type="InterPro" id="IPR050697">
    <property type="entry name" value="Adenylyl/Guanylyl_Cyclase_3/4"/>
</dbReference>
<dbReference type="AlphaFoldDB" id="A0A2M9G7D0"/>
<dbReference type="SUPFAM" id="SSF55073">
    <property type="entry name" value="Nucleotide cyclase"/>
    <property type="match status" value="1"/>
</dbReference>
<evidence type="ECO:0000259" key="3">
    <source>
        <dbReference type="PROSITE" id="PS50125"/>
    </source>
</evidence>
<gene>
    <name evidence="4" type="ORF">CVT23_00670</name>
</gene>
<dbReference type="Proteomes" id="UP000229498">
    <property type="component" value="Unassembled WGS sequence"/>
</dbReference>
<dbReference type="Pfam" id="PF00211">
    <property type="entry name" value="Guanylate_cyc"/>
    <property type="match status" value="1"/>
</dbReference>
<protein>
    <submittedName>
        <fullName evidence="4">Adenylate/guanylate cyclase domain-containing protein</fullName>
    </submittedName>
</protein>
<dbReference type="Pfam" id="PF05226">
    <property type="entry name" value="CHASE2"/>
    <property type="match status" value="1"/>
</dbReference>
<dbReference type="OrthoDB" id="9789782at2"/>
<dbReference type="SMART" id="SM01080">
    <property type="entry name" value="CHASE2"/>
    <property type="match status" value="1"/>
</dbReference>
<accession>A0A2M9G7D0</accession>
<evidence type="ECO:0000313" key="4">
    <source>
        <dbReference type="EMBL" id="PJK31603.1"/>
    </source>
</evidence>
<reference evidence="4 5" key="1">
    <citation type="submission" date="2017-11" db="EMBL/GenBank/DDBJ databases">
        <title>Draft genome sequence of Rhizobiales bacterium SY3-13.</title>
        <authorList>
            <person name="Sun C."/>
        </authorList>
    </citation>
    <scope>NUCLEOTIDE SEQUENCE [LARGE SCALE GENOMIC DNA]</scope>
    <source>
        <strain evidence="4 5">SY3-13</strain>
    </source>
</reference>